<dbReference type="RefSeq" id="WP_052290164.1">
    <property type="nucleotide sequence ID" value="NZ_JTJC03000002.1"/>
</dbReference>
<keyword evidence="4 5" id="KW-0472">Membrane</keyword>
<comment type="caution">
    <text evidence="7">The sequence shown here is derived from an EMBL/GenBank/DDBJ whole genome shotgun (WGS) entry which is preliminary data.</text>
</comment>
<organism evidence="7 8">
    <name type="scientific">Scytonema millei VB511283</name>
    <dbReference type="NCBI Taxonomy" id="1245923"/>
    <lineage>
        <taxon>Bacteria</taxon>
        <taxon>Bacillati</taxon>
        <taxon>Cyanobacteriota</taxon>
        <taxon>Cyanophyceae</taxon>
        <taxon>Nostocales</taxon>
        <taxon>Scytonemataceae</taxon>
        <taxon>Scytonema</taxon>
    </lineage>
</organism>
<evidence type="ECO:0000313" key="7">
    <source>
        <dbReference type="EMBL" id="NHC34895.1"/>
    </source>
</evidence>
<accession>A0A9X5E3X9</accession>
<evidence type="ECO:0000256" key="5">
    <source>
        <dbReference type="SAM" id="Phobius"/>
    </source>
</evidence>
<evidence type="ECO:0000256" key="1">
    <source>
        <dbReference type="ARBA" id="ARBA00004141"/>
    </source>
</evidence>
<keyword evidence="7" id="KW-0436">Ligase</keyword>
<keyword evidence="3 5" id="KW-1133">Transmembrane helix</keyword>
<feature type="transmembrane region" description="Helical" evidence="5">
    <location>
        <begin position="174"/>
        <end position="192"/>
    </location>
</feature>
<feature type="transmembrane region" description="Helical" evidence="5">
    <location>
        <begin position="242"/>
        <end position="261"/>
    </location>
</feature>
<feature type="transmembrane region" description="Helical" evidence="5">
    <location>
        <begin position="334"/>
        <end position="354"/>
    </location>
</feature>
<proteinExistence type="predicted"/>
<dbReference type="PANTHER" id="PTHR37422:SF17">
    <property type="entry name" value="O-ANTIGEN LIGASE"/>
    <property type="match status" value="1"/>
</dbReference>
<dbReference type="GO" id="GO:0016020">
    <property type="term" value="C:membrane"/>
    <property type="evidence" value="ECO:0007669"/>
    <property type="project" value="UniProtKB-SubCell"/>
</dbReference>
<dbReference type="PANTHER" id="PTHR37422">
    <property type="entry name" value="TEICHURONIC ACID BIOSYNTHESIS PROTEIN TUAE"/>
    <property type="match status" value="1"/>
</dbReference>
<evidence type="ECO:0000259" key="6">
    <source>
        <dbReference type="Pfam" id="PF04932"/>
    </source>
</evidence>
<keyword evidence="8" id="KW-1185">Reference proteome</keyword>
<dbReference type="GO" id="GO:0016874">
    <property type="term" value="F:ligase activity"/>
    <property type="evidence" value="ECO:0007669"/>
    <property type="project" value="UniProtKB-KW"/>
</dbReference>
<dbReference type="EMBL" id="JTJC03000002">
    <property type="protein sequence ID" value="NHC34895.1"/>
    <property type="molecule type" value="Genomic_DNA"/>
</dbReference>
<name>A0A9X5E3X9_9CYAN</name>
<feature type="transmembrane region" description="Helical" evidence="5">
    <location>
        <begin position="45"/>
        <end position="66"/>
    </location>
</feature>
<feature type="transmembrane region" description="Helical" evidence="5">
    <location>
        <begin position="366"/>
        <end position="384"/>
    </location>
</feature>
<keyword evidence="2 5" id="KW-0812">Transmembrane</keyword>
<evidence type="ECO:0000256" key="2">
    <source>
        <dbReference type="ARBA" id="ARBA00022692"/>
    </source>
</evidence>
<dbReference type="Proteomes" id="UP000031532">
    <property type="component" value="Unassembled WGS sequence"/>
</dbReference>
<dbReference type="AlphaFoldDB" id="A0A9X5E3X9"/>
<dbReference type="InterPro" id="IPR051533">
    <property type="entry name" value="WaaL-like"/>
</dbReference>
<protein>
    <submittedName>
        <fullName evidence="7">O-antigen ligase family protein</fullName>
    </submittedName>
</protein>
<gene>
    <name evidence="7" type="ORF">QH73_0009515</name>
</gene>
<evidence type="ECO:0000313" key="8">
    <source>
        <dbReference type="Proteomes" id="UP000031532"/>
    </source>
</evidence>
<feature type="transmembrane region" description="Helical" evidence="5">
    <location>
        <begin position="128"/>
        <end position="153"/>
    </location>
</feature>
<evidence type="ECO:0000256" key="4">
    <source>
        <dbReference type="ARBA" id="ARBA00023136"/>
    </source>
</evidence>
<reference evidence="7 8" key="1">
    <citation type="journal article" date="2015" name="Genome Announc.">
        <title>Draft Genome Sequence of the Terrestrial Cyanobacterium Scytonema millei VB511283, Isolated from Eastern India.</title>
        <authorList>
            <person name="Sen D."/>
            <person name="Chandrababunaidu M.M."/>
            <person name="Singh D."/>
            <person name="Sanghi N."/>
            <person name="Ghorai A."/>
            <person name="Mishra G.P."/>
            <person name="Madduluri M."/>
            <person name="Adhikary S.P."/>
            <person name="Tripathy S."/>
        </authorList>
    </citation>
    <scope>NUCLEOTIDE SEQUENCE [LARGE SCALE GENOMIC DNA]</scope>
    <source>
        <strain evidence="7 8">VB511283</strain>
    </source>
</reference>
<dbReference type="InterPro" id="IPR007016">
    <property type="entry name" value="O-antigen_ligase-rel_domated"/>
</dbReference>
<feature type="transmembrane region" description="Helical" evidence="5">
    <location>
        <begin position="78"/>
        <end position="98"/>
    </location>
</feature>
<feature type="transmembrane region" description="Helical" evidence="5">
    <location>
        <begin position="198"/>
        <end position="230"/>
    </location>
</feature>
<dbReference type="Pfam" id="PF04932">
    <property type="entry name" value="Wzy_C"/>
    <property type="match status" value="1"/>
</dbReference>
<dbReference type="OrthoDB" id="4391260at2"/>
<sequence length="414" mass="46188">MKLLLRAEKVFTVISLLTLTGAWFPRLYEIVSGESLIVLTSEGVVALQIPFYSIYITTFALILLRWKKIIQALVKGKLLLLLVAIAIVSILWSDAPAITLRRSLAVSGATSFGIYLATRYSHKEQLHLLAWTFGIAVLSSILFTIALPAYAIVPDPNSVALGSVWQGIYIHKNVFGRIMTLSTIVLAIVAFSPSQSRYLAWIALSLAVSQVLLSFSTSSWIILAIVLALFPLYRALRWNFSWMLLLYIAVALFCGSLAVLITSNLDLVLNSLGKDLTLTGRTKVWSAVIDKIGERPWLGYGYSAFWRGNEGASAYVRLASGWKVAFSHNGLLDLWLDLGFIGVSVYLIGFFKAFTQAITWMRWSKTSYGLWHLILLTFIFLTNFSESTILKSNDIFWVLYTATYFSLSQSSIDV</sequence>
<evidence type="ECO:0000256" key="3">
    <source>
        <dbReference type="ARBA" id="ARBA00022989"/>
    </source>
</evidence>
<feature type="domain" description="O-antigen ligase-related" evidence="6">
    <location>
        <begin position="203"/>
        <end position="347"/>
    </location>
</feature>
<comment type="subcellular location">
    <subcellularLocation>
        <location evidence="1">Membrane</location>
        <topology evidence="1">Multi-pass membrane protein</topology>
    </subcellularLocation>
</comment>